<evidence type="ECO:0000256" key="2">
    <source>
        <dbReference type="ARBA" id="ARBA00004514"/>
    </source>
</evidence>
<evidence type="ECO:0000256" key="9">
    <source>
        <dbReference type="SAM" id="Coils"/>
    </source>
</evidence>
<dbReference type="AlphaFoldDB" id="A0AAD4XN56"/>
<dbReference type="GO" id="GO:0035091">
    <property type="term" value="F:phosphatidylinositol binding"/>
    <property type="evidence" value="ECO:0007669"/>
    <property type="project" value="InterPro"/>
</dbReference>
<dbReference type="PANTHER" id="PTHR46856:SF1">
    <property type="entry name" value="PX DOMAIN-CONTAINING PROTEIN EREL1-RELATED"/>
    <property type="match status" value="1"/>
</dbReference>
<dbReference type="Proteomes" id="UP001202328">
    <property type="component" value="Unassembled WGS sequence"/>
</dbReference>
<dbReference type="PROSITE" id="PS50195">
    <property type="entry name" value="PX"/>
    <property type="match status" value="1"/>
</dbReference>
<dbReference type="Gene3D" id="3.30.1520.10">
    <property type="entry name" value="Phox-like domain"/>
    <property type="match status" value="1"/>
</dbReference>
<keyword evidence="7" id="KW-0472">Membrane</keyword>
<keyword evidence="6 9" id="KW-0175">Coiled coil</keyword>
<dbReference type="InterPro" id="IPR001683">
    <property type="entry name" value="PX_dom"/>
</dbReference>
<evidence type="ECO:0000313" key="12">
    <source>
        <dbReference type="EMBL" id="KAI3928729.1"/>
    </source>
</evidence>
<keyword evidence="4" id="KW-0963">Cytoplasm</keyword>
<evidence type="ECO:0000256" key="8">
    <source>
        <dbReference type="ARBA" id="ARBA00055681"/>
    </source>
</evidence>
<evidence type="ECO:0000256" key="7">
    <source>
        <dbReference type="ARBA" id="ARBA00023136"/>
    </source>
</evidence>
<name>A0AAD4XN56_9MAGN</name>
<feature type="domain" description="PX" evidence="11">
    <location>
        <begin position="51"/>
        <end position="169"/>
    </location>
</feature>
<proteinExistence type="predicted"/>
<dbReference type="SUPFAM" id="SSF64268">
    <property type="entry name" value="PX domain"/>
    <property type="match status" value="1"/>
</dbReference>
<sequence>MMMQKQKISPPKHRHDGTSPLPLGMDWSPPPKKWDGRATVWPHDSQSGWSYCVTIPSWITLPKSRDAEGIVFYRVQVGIQSPDGVSTARGVLRRFSDFMKLFSDLKRAFPKKNLPPAPSKHILRINSSRSLPEGRRSSLEEWMQRLLSDIDLSRSVPVASFLELEAAARSSFQDISQQSSAGTSSPAPGYGSDSAYEASELGTPRQVREYSSEIGTEDLDLDQDLASPIETLTFSMSSDDNGFFTGRNMLEKLEGFPRHKLNASKESGLVKDASDVSKLGSFSGDRMDCLSEPEYGRLASHSRKHSTESVGSDISSIRGSEISNTGIASSLGDGFLEFGGSAEASTTEMESPNTQIVLPLDQRQKMNRVLLTMQRRLGTARTDMEDLIARLNQEIAVKNYLTTKIKDLEVELETSKQKSKENLQQAILVERERFTQMQWDMEELRRKSLEMEMKLKSEQDEKVRTESTKTSAVLENESLVQELDSTKQKLVNLQKNHEELLLKSKADTKVLIREVKSLRNSQIELKQELSQSLTEKSELEKVLQKEKRRTEHAINSKQKLLHECGVLRDRLQECSVNLFEEEKDRITVDTSLSDALDLLATSDNRIGLLLAEAQLLAQVDGDDETSVVYASNGQGVNNGENLGIMDYEIRKMLTDIFIDNARLRKQVNGVVRCALKTTLKPEKDEDSEKEEE</sequence>
<dbReference type="EMBL" id="JAJJMB010007708">
    <property type="protein sequence ID" value="KAI3928729.1"/>
    <property type="molecule type" value="Genomic_DNA"/>
</dbReference>
<reference evidence="12" key="1">
    <citation type="submission" date="2022-04" db="EMBL/GenBank/DDBJ databases">
        <title>A functionally conserved STORR gene fusion in Papaver species that diverged 16.8 million years ago.</title>
        <authorList>
            <person name="Catania T."/>
        </authorList>
    </citation>
    <scope>NUCLEOTIDE SEQUENCE</scope>
    <source>
        <strain evidence="12">S-188037</strain>
    </source>
</reference>
<feature type="region of interest" description="Disordered" evidence="10">
    <location>
        <begin position="1"/>
        <end position="28"/>
    </location>
</feature>
<comment type="subcellular location">
    <subcellularLocation>
        <location evidence="2">Cytoplasm</location>
        <location evidence="2">Cytosol</location>
    </subcellularLocation>
    <subcellularLocation>
        <location evidence="1">Endosome membrane</location>
        <topology evidence="1">Peripheral membrane protein</topology>
    </subcellularLocation>
</comment>
<evidence type="ECO:0000256" key="5">
    <source>
        <dbReference type="ARBA" id="ARBA00022927"/>
    </source>
</evidence>
<feature type="region of interest" description="Disordered" evidence="10">
    <location>
        <begin position="173"/>
        <end position="207"/>
    </location>
</feature>
<dbReference type="InterPro" id="IPR036871">
    <property type="entry name" value="PX_dom_sf"/>
</dbReference>
<accession>A0AAD4XN56</accession>
<feature type="coiled-coil region" evidence="9">
    <location>
        <begin position="398"/>
        <end position="503"/>
    </location>
</feature>
<evidence type="ECO:0000256" key="4">
    <source>
        <dbReference type="ARBA" id="ARBA00022490"/>
    </source>
</evidence>
<evidence type="ECO:0000313" key="13">
    <source>
        <dbReference type="Proteomes" id="UP001202328"/>
    </source>
</evidence>
<dbReference type="Pfam" id="PF00787">
    <property type="entry name" value="PX"/>
    <property type="match status" value="1"/>
</dbReference>
<feature type="compositionally biased region" description="Polar residues" evidence="10">
    <location>
        <begin position="173"/>
        <end position="186"/>
    </location>
</feature>
<dbReference type="GO" id="GO:0015031">
    <property type="term" value="P:protein transport"/>
    <property type="evidence" value="ECO:0007669"/>
    <property type="project" value="UniProtKB-KW"/>
</dbReference>
<keyword evidence="5" id="KW-0653">Protein transport</keyword>
<evidence type="ECO:0000256" key="1">
    <source>
        <dbReference type="ARBA" id="ARBA00004481"/>
    </source>
</evidence>
<dbReference type="SMART" id="SM00312">
    <property type="entry name" value="PX"/>
    <property type="match status" value="1"/>
</dbReference>
<dbReference type="InterPro" id="IPR044588">
    <property type="entry name" value="EREX-like"/>
</dbReference>
<dbReference type="GO" id="GO:0010008">
    <property type="term" value="C:endosome membrane"/>
    <property type="evidence" value="ECO:0007669"/>
    <property type="project" value="UniProtKB-SubCell"/>
</dbReference>
<evidence type="ECO:0000259" key="11">
    <source>
        <dbReference type="PROSITE" id="PS50195"/>
    </source>
</evidence>
<keyword evidence="13" id="KW-1185">Reference proteome</keyword>
<organism evidence="12 13">
    <name type="scientific">Papaver atlanticum</name>
    <dbReference type="NCBI Taxonomy" id="357466"/>
    <lineage>
        <taxon>Eukaryota</taxon>
        <taxon>Viridiplantae</taxon>
        <taxon>Streptophyta</taxon>
        <taxon>Embryophyta</taxon>
        <taxon>Tracheophyta</taxon>
        <taxon>Spermatophyta</taxon>
        <taxon>Magnoliopsida</taxon>
        <taxon>Ranunculales</taxon>
        <taxon>Papaveraceae</taxon>
        <taxon>Papaveroideae</taxon>
        <taxon>Papaver</taxon>
    </lineage>
</organism>
<evidence type="ECO:0000256" key="6">
    <source>
        <dbReference type="ARBA" id="ARBA00023054"/>
    </source>
</evidence>
<comment type="caution">
    <text evidence="12">The sequence shown here is derived from an EMBL/GenBank/DDBJ whole genome shotgun (WGS) entry which is preliminary data.</text>
</comment>
<evidence type="ECO:0000256" key="3">
    <source>
        <dbReference type="ARBA" id="ARBA00022448"/>
    </source>
</evidence>
<evidence type="ECO:0000256" key="10">
    <source>
        <dbReference type="SAM" id="MobiDB-lite"/>
    </source>
</evidence>
<protein>
    <recommendedName>
        <fullName evidence="11">PX domain-containing protein</fullName>
    </recommendedName>
</protein>
<keyword evidence="3" id="KW-0813">Transport</keyword>
<gene>
    <name evidence="12" type="ORF">MKW98_024330</name>
</gene>
<dbReference type="PANTHER" id="PTHR46856">
    <property type="entry name" value="PX DOMAIN-CONTAINING PROTEIN EREL1-RELATED"/>
    <property type="match status" value="1"/>
</dbReference>
<comment type="function">
    <text evidence="8">Acts as an effector of RABF2A and RABF2B. Involved in vacuolar transport of storage proteins. Regulates membrane trafficking to protein storage vacuoles (PSVs). Binds specifically to phosphatidylinositol 3-monophosphate (PtdIns3P).</text>
</comment>
<dbReference type="FunFam" id="3.30.1520.10:FF:000060">
    <property type="entry name" value="Phox (PX) domain-containing protein"/>
    <property type="match status" value="1"/>
</dbReference>
<dbReference type="GO" id="GO:0005829">
    <property type="term" value="C:cytosol"/>
    <property type="evidence" value="ECO:0007669"/>
    <property type="project" value="UniProtKB-SubCell"/>
</dbReference>